<protein>
    <submittedName>
        <fullName evidence="7">Uncharacterized protein</fullName>
    </submittedName>
</protein>
<accession>A0AAU9TJ35</accession>
<dbReference type="GO" id="GO:0033627">
    <property type="term" value="P:cell adhesion mediated by integrin"/>
    <property type="evidence" value="ECO:0007669"/>
    <property type="project" value="TreeGrafter"/>
</dbReference>
<keyword evidence="5" id="KW-0675">Receptor</keyword>
<dbReference type="GO" id="GO:0098609">
    <property type="term" value="P:cell-cell adhesion"/>
    <property type="evidence" value="ECO:0007669"/>
    <property type="project" value="TreeGrafter"/>
</dbReference>
<evidence type="ECO:0000256" key="1">
    <source>
        <dbReference type="ARBA" id="ARBA00022729"/>
    </source>
</evidence>
<dbReference type="EMBL" id="CAKOGL010000005">
    <property type="protein sequence ID" value="CAH2086142.1"/>
    <property type="molecule type" value="Genomic_DNA"/>
</dbReference>
<dbReference type="SUPFAM" id="SSF69318">
    <property type="entry name" value="Integrin alpha N-terminal domain"/>
    <property type="match status" value="1"/>
</dbReference>
<reference evidence="7" key="1">
    <citation type="submission" date="2022-03" db="EMBL/GenBank/DDBJ databases">
        <authorList>
            <person name="Tunstrom K."/>
        </authorList>
    </citation>
    <scope>NUCLEOTIDE SEQUENCE</scope>
</reference>
<dbReference type="GO" id="GO:0007160">
    <property type="term" value="P:cell-matrix adhesion"/>
    <property type="evidence" value="ECO:0007669"/>
    <property type="project" value="TreeGrafter"/>
</dbReference>
<feature type="repeat" description="FG-GAP" evidence="4">
    <location>
        <begin position="346"/>
        <end position="404"/>
    </location>
</feature>
<organism evidence="7 8">
    <name type="scientific">Euphydryas editha</name>
    <name type="common">Edith's checkerspot</name>
    <dbReference type="NCBI Taxonomy" id="104508"/>
    <lineage>
        <taxon>Eukaryota</taxon>
        <taxon>Metazoa</taxon>
        <taxon>Ecdysozoa</taxon>
        <taxon>Arthropoda</taxon>
        <taxon>Hexapoda</taxon>
        <taxon>Insecta</taxon>
        <taxon>Pterygota</taxon>
        <taxon>Neoptera</taxon>
        <taxon>Endopterygota</taxon>
        <taxon>Lepidoptera</taxon>
        <taxon>Glossata</taxon>
        <taxon>Ditrysia</taxon>
        <taxon>Papilionoidea</taxon>
        <taxon>Nymphalidae</taxon>
        <taxon>Nymphalinae</taxon>
        <taxon>Euphydryas</taxon>
    </lineage>
</organism>
<dbReference type="PANTHER" id="PTHR23220">
    <property type="entry name" value="INTEGRIN ALPHA"/>
    <property type="match status" value="1"/>
</dbReference>
<keyword evidence="5" id="KW-0401">Integrin</keyword>
<dbReference type="InterPro" id="IPR028994">
    <property type="entry name" value="Integrin_alpha_N"/>
</dbReference>
<dbReference type="PANTHER" id="PTHR23220:SF122">
    <property type="entry name" value="INTEGRIN ALPHA-PS1"/>
    <property type="match status" value="1"/>
</dbReference>
<dbReference type="AlphaFoldDB" id="A0AAU9TJ35"/>
<dbReference type="PROSITE" id="PS51470">
    <property type="entry name" value="FG_GAP"/>
    <property type="match status" value="1"/>
</dbReference>
<keyword evidence="5" id="KW-0130">Cell adhesion</keyword>
<dbReference type="GO" id="GO:0009897">
    <property type="term" value="C:external side of plasma membrane"/>
    <property type="evidence" value="ECO:0007669"/>
    <property type="project" value="TreeGrafter"/>
</dbReference>
<proteinExistence type="inferred from homology"/>
<dbReference type="GO" id="GO:0007229">
    <property type="term" value="P:integrin-mediated signaling pathway"/>
    <property type="evidence" value="ECO:0007669"/>
    <property type="project" value="UniProtKB-KW"/>
</dbReference>
<dbReference type="Proteomes" id="UP001153954">
    <property type="component" value="Unassembled WGS sequence"/>
</dbReference>
<evidence type="ECO:0000313" key="7">
    <source>
        <dbReference type="EMBL" id="CAH2086142.1"/>
    </source>
</evidence>
<name>A0AAU9TJ35_EUPED</name>
<keyword evidence="2" id="KW-0677">Repeat</keyword>
<dbReference type="Gene3D" id="2.130.10.130">
    <property type="entry name" value="Integrin alpha, N-terminal"/>
    <property type="match status" value="1"/>
</dbReference>
<dbReference type="GO" id="GO:0008305">
    <property type="term" value="C:integrin complex"/>
    <property type="evidence" value="ECO:0007669"/>
    <property type="project" value="InterPro"/>
</dbReference>
<keyword evidence="1" id="KW-0732">Signal</keyword>
<feature type="region of interest" description="Disordered" evidence="6">
    <location>
        <begin position="1"/>
        <end position="21"/>
    </location>
</feature>
<comment type="similarity">
    <text evidence="5">Belongs to the integrin alpha chain family.</text>
</comment>
<evidence type="ECO:0000256" key="2">
    <source>
        <dbReference type="ARBA" id="ARBA00022737"/>
    </source>
</evidence>
<keyword evidence="8" id="KW-1185">Reference proteome</keyword>
<keyword evidence="3" id="KW-0325">Glycoprotein</keyword>
<dbReference type="InterPro" id="IPR013517">
    <property type="entry name" value="FG-GAP"/>
</dbReference>
<dbReference type="InterPro" id="IPR013519">
    <property type="entry name" value="Int_alpha_beta-p"/>
</dbReference>
<evidence type="ECO:0000256" key="5">
    <source>
        <dbReference type="RuleBase" id="RU003762"/>
    </source>
</evidence>
<dbReference type="GO" id="GO:0005178">
    <property type="term" value="F:integrin binding"/>
    <property type="evidence" value="ECO:0007669"/>
    <property type="project" value="TreeGrafter"/>
</dbReference>
<dbReference type="Pfam" id="PF01839">
    <property type="entry name" value="FG-GAP"/>
    <property type="match status" value="1"/>
</dbReference>
<evidence type="ECO:0000313" key="8">
    <source>
        <dbReference type="Proteomes" id="UP001153954"/>
    </source>
</evidence>
<evidence type="ECO:0000256" key="3">
    <source>
        <dbReference type="ARBA" id="ARBA00023180"/>
    </source>
</evidence>
<gene>
    <name evidence="7" type="ORF">EEDITHA_LOCUS2551</name>
</gene>
<evidence type="ECO:0000256" key="4">
    <source>
        <dbReference type="PROSITE-ProRule" id="PRU00803"/>
    </source>
</evidence>
<dbReference type="PRINTS" id="PR01185">
    <property type="entry name" value="INTEGRINA"/>
</dbReference>
<dbReference type="InterPro" id="IPR000413">
    <property type="entry name" value="Integrin_alpha"/>
</dbReference>
<dbReference type="SMART" id="SM00191">
    <property type="entry name" value="Int_alpha"/>
    <property type="match status" value="4"/>
</dbReference>
<comment type="caution">
    <text evidence="7">The sequence shown here is derived from an EMBL/GenBank/DDBJ whole genome shotgun (WGS) entry which is preliminary data.</text>
</comment>
<comment type="subcellular location">
    <subcellularLocation>
        <location evidence="5">Membrane</location>
        <topology evidence="5">Single-pass type I membrane protein</topology>
    </subcellularLocation>
</comment>
<evidence type="ECO:0000256" key="6">
    <source>
        <dbReference type="SAM" id="MobiDB-lite"/>
    </source>
</evidence>
<sequence length="841" mass="95617">MTLAGTKTSERVRRSRKNQSQEFTFDETTIPKVSQEKFLTRDQNKNQLIQMLCRYFTTTGIKVEQAFEDADTLIVNTAIKEASSHDSVEIVGEDIDLLVLLAGLAPDKNNIFFRKPAKGNTPEKLYSPHSFKHKSVLEHILFIHAFSGSVSDEEGERFYHDILILRMEQKYQGRWDPPMMEDYSWFLIRKRNTEYKKTSFFCERKSTKEVMIDGRIEAFGWSINVNALDEVYIGSPVLVGGYAIASGNFLSDDKNDNNFAVSTTYGDHGEGEVFIFNSNFKEVYKISNDEVGSMYGATLCTLRLEGKRASLMVGAPTYTTSHHEYDHGAVFLYVPNYSKNATEAMILKRKIKGTSSGGYFGFSIANIGDIDGDGKDDVAIGAPYENDGKGAVYIYSGHGLLTDNPYLKRMDNPKYRSFGFCITPLTESNADTETSGLAISAPFDNTVIIFKVIPLITTKLYVQIPNLQERKNRSYFEFTACVNITYPRTKKTIDSEIIFKTEIIHPYAKLSNNDTDGSISHRIELENRPPTYCKTYEVLTPDNGDYGIMIKYNITIAIVKHNITIAIKKSKSEVEVKSDATKVELSDMSVRYLEGEIWAANCNTTYGLCFPKLTVEPSTTLSDPYEVGSYDSERYSMLITNSGETAYNLCVIVTLHGTHILSYPPSCTRTDTEDQVICKPDTALPYDYSWKLFITIDTSFVTNILDKIEIETDLYNNCNNKTDKQTITESYELIYNVTGINIQSLANPNKDINITIVDVVSGKLLEHLYMIRNSGPMDYLNASFEVILERREYLNWTLDQFGFFERENKKNLEELKTLVRNESVRRQSQRHVNREQNEQTE</sequence>